<dbReference type="AlphaFoldDB" id="A0AAF0FWA0"/>
<evidence type="ECO:0000259" key="1">
    <source>
        <dbReference type="Pfam" id="PF00148"/>
    </source>
</evidence>
<dbReference type="Gene3D" id="3.40.50.12380">
    <property type="entry name" value="Nitrogenase MoFe cofactor biosynthesis protein NifE, C-terminal"/>
    <property type="match status" value="1"/>
</dbReference>
<feature type="domain" description="Nitrogenase/oxidoreductase component 1" evidence="1">
    <location>
        <begin position="12"/>
        <end position="367"/>
    </location>
</feature>
<keyword evidence="3" id="KW-1185">Reference proteome</keyword>
<dbReference type="InterPro" id="IPR049939">
    <property type="entry name" value="NifE-like"/>
</dbReference>
<organism evidence="2 3">
    <name type="scientific">Methanomicrobium antiquum</name>
    <dbReference type="NCBI Taxonomy" id="487686"/>
    <lineage>
        <taxon>Archaea</taxon>
        <taxon>Methanobacteriati</taxon>
        <taxon>Methanobacteriota</taxon>
        <taxon>Stenosarchaea group</taxon>
        <taxon>Methanomicrobia</taxon>
        <taxon>Methanomicrobiales</taxon>
        <taxon>Methanomicrobiaceae</taxon>
        <taxon>Methanomicrobium</taxon>
    </lineage>
</organism>
<dbReference type="EMBL" id="CP091092">
    <property type="protein sequence ID" value="WFN37115.1"/>
    <property type="molecule type" value="Genomic_DNA"/>
</dbReference>
<dbReference type="InterPro" id="IPR000510">
    <property type="entry name" value="Nase/OxRdtase_comp1"/>
</dbReference>
<dbReference type="KEGG" id="manq:L1994_01595"/>
<protein>
    <submittedName>
        <fullName evidence="2">Nitrogenase component 1</fullName>
    </submittedName>
</protein>
<dbReference type="PANTHER" id="PTHR42956">
    <property type="entry name" value="NITROGENASE IRON-MOLYBDENUM COFACTOR BIOSYNTHESIS PROTEIN NIFE"/>
    <property type="match status" value="1"/>
</dbReference>
<dbReference type="GO" id="GO:0016491">
    <property type="term" value="F:oxidoreductase activity"/>
    <property type="evidence" value="ECO:0007669"/>
    <property type="project" value="InterPro"/>
</dbReference>
<name>A0AAF0FWA0_9EURY</name>
<dbReference type="GeneID" id="79949049"/>
<dbReference type="RefSeq" id="WP_278099954.1">
    <property type="nucleotide sequence ID" value="NZ_CP091092.1"/>
</dbReference>
<dbReference type="Gene3D" id="3.40.50.1980">
    <property type="entry name" value="Nitrogenase molybdenum iron protein domain"/>
    <property type="match status" value="1"/>
</dbReference>
<dbReference type="Pfam" id="PF00148">
    <property type="entry name" value="Oxidored_nitro"/>
    <property type="match status" value="1"/>
</dbReference>
<dbReference type="PANTHER" id="PTHR42956:SF1">
    <property type="entry name" value="NITROGENASE IRON-MOLYBDENUM COFACTOR BIOSYNTHESIS PROTEIN NIFE"/>
    <property type="match status" value="1"/>
</dbReference>
<dbReference type="Proteomes" id="UP001218895">
    <property type="component" value="Chromosome"/>
</dbReference>
<reference evidence="2" key="1">
    <citation type="submission" date="2022-01" db="EMBL/GenBank/DDBJ databases">
        <title>Complete genome of Methanomicrobium antiquum DSM 21220.</title>
        <authorList>
            <person name="Chen S.-C."/>
            <person name="You Y.-T."/>
            <person name="Zhou Y.-Z."/>
            <person name="Lai M.-C."/>
        </authorList>
    </citation>
    <scope>NUCLEOTIDE SEQUENCE</scope>
    <source>
        <strain evidence="2">DSM 21220</strain>
    </source>
</reference>
<dbReference type="SUPFAM" id="SSF53807">
    <property type="entry name" value="Helical backbone' metal receptor"/>
    <property type="match status" value="1"/>
</dbReference>
<sequence length="371" mass="40973">MAKLCANPLWPCAMTGAASALAGIKDLGVIIHGSSGCYIYADMAVSDTLYSTFLVQDEVIFGTSDRLLEVVESISELCGRVAVINTCVPSVMGEDISGTLSEYDCITVDIAGFKGDFDYGWKSAVSALKPTCDPEKNGVNIEGICSLDPYSRGNLNEAERLLHVSEIPKASVFFKDTYNACKNPSCTSISANPDYNTDVSKVTYSILGLKETEDAFEKLSNQFPEANTEPVFNLTEEAEEIMRKAGEKFLRRNDSPRAAVFSTKSYSKFACDILKNYLDAEIVTVNTRNDNNNSDNSDSNNLREIVKKIDAEKPDIILGSSFEYAKFPKKPFFGLTFPIRHQKMLWHRPLCGVEGSLYFMDSVLNSLESKR</sequence>
<evidence type="ECO:0000313" key="2">
    <source>
        <dbReference type="EMBL" id="WFN37115.1"/>
    </source>
</evidence>
<gene>
    <name evidence="2" type="ORF">L1994_01595</name>
</gene>
<accession>A0AAF0FWA0</accession>
<proteinExistence type="predicted"/>
<evidence type="ECO:0000313" key="3">
    <source>
        <dbReference type="Proteomes" id="UP001218895"/>
    </source>
</evidence>